<organism evidence="2">
    <name type="scientific">Oryza sativa subsp. japonica</name>
    <name type="common">Rice</name>
    <dbReference type="NCBI Taxonomy" id="39947"/>
    <lineage>
        <taxon>Eukaryota</taxon>
        <taxon>Viridiplantae</taxon>
        <taxon>Streptophyta</taxon>
        <taxon>Embryophyta</taxon>
        <taxon>Tracheophyta</taxon>
        <taxon>Spermatophyta</taxon>
        <taxon>Magnoliopsida</taxon>
        <taxon>Liliopsida</taxon>
        <taxon>Poales</taxon>
        <taxon>Poaceae</taxon>
        <taxon>BOP clade</taxon>
        <taxon>Oryzoideae</taxon>
        <taxon>Oryzeae</taxon>
        <taxon>Oryzinae</taxon>
        <taxon>Oryza</taxon>
        <taxon>Oryza sativa</taxon>
    </lineage>
</organism>
<evidence type="ECO:0000256" key="1">
    <source>
        <dbReference type="SAM" id="MobiDB-lite"/>
    </source>
</evidence>
<name>Q5ZEK9_ORYSJ</name>
<feature type="region of interest" description="Disordered" evidence="1">
    <location>
        <begin position="66"/>
        <end position="116"/>
    </location>
</feature>
<reference evidence="2" key="1">
    <citation type="journal article" date="2002" name="Nature">
        <title>The genome sequence and structure of rice chromosome 1.</title>
        <authorList>
            <person name="Sasaki T."/>
            <person name="Matsumoto T."/>
            <person name="Yamamoto K."/>
            <person name="Sakata K."/>
            <person name="Baba T."/>
            <person name="Katayose Y."/>
            <person name="Wu J."/>
            <person name="Niimura Y."/>
            <person name="Cheng Z."/>
            <person name="Nagamura Y."/>
            <person name="Antonio B.A."/>
            <person name="Kanamori H."/>
            <person name="Hosokawa S."/>
            <person name="Masukawa M."/>
            <person name="Arikawa K."/>
            <person name="Chiden Y."/>
            <person name="Hayashi M."/>
            <person name="Okamoto M."/>
            <person name="Ando T."/>
            <person name="Aoki H."/>
            <person name="Arita K."/>
            <person name="Hamada M."/>
            <person name="Harada C."/>
            <person name="Hijishita S."/>
            <person name="Honda M."/>
            <person name="Ichikawa Y."/>
            <person name="Idonuma A."/>
            <person name="Iijima M."/>
            <person name="Ikeda M."/>
            <person name="Ikeno M."/>
            <person name="Itoh S."/>
            <person name="Itoh T."/>
            <person name="Itoh Y."/>
            <person name="Itoh Y."/>
            <person name="Iwabuchi A."/>
            <person name="Kamiya K."/>
            <person name="Karasawa W."/>
            <person name="Katagiri S."/>
            <person name="Kikuta A."/>
            <person name="Kobayashi N."/>
            <person name="Kono I."/>
            <person name="Machita K."/>
            <person name="Maehara T."/>
            <person name="Mizuno H."/>
            <person name="Mizubayashi T."/>
            <person name="Mukai Y."/>
            <person name="Nagasaki H."/>
            <person name="Nakashima M."/>
            <person name="Nakama Y."/>
            <person name="Nakamichi Y."/>
            <person name="Nakamura M."/>
            <person name="Namiki N."/>
            <person name="Negishi M."/>
            <person name="Ohta I."/>
            <person name="Ono N."/>
            <person name="Saji S."/>
            <person name="Sakai K."/>
            <person name="Shibata M."/>
            <person name="Shimokawa T."/>
            <person name="Shomura A."/>
            <person name="Song J."/>
            <person name="Takazaki Y."/>
            <person name="Terasawa K."/>
            <person name="Tsuji K."/>
            <person name="Waki K."/>
            <person name="Yamagata H."/>
            <person name="Yamane H."/>
            <person name="Yoshiki S."/>
            <person name="Yoshihara R."/>
            <person name="Yukawa K."/>
            <person name="Zhong H."/>
            <person name="Iwama H."/>
            <person name="Endo T."/>
            <person name="Ito H."/>
            <person name="Hahn J.H."/>
            <person name="Kim H.I."/>
            <person name="Eun M.Y."/>
            <person name="Yano M."/>
            <person name="Jiang J."/>
            <person name="Gojobori T."/>
        </authorList>
    </citation>
    <scope>NUCLEOTIDE SEQUENCE [LARGE SCALE GENOMIC DNA]</scope>
</reference>
<sequence>MVTGDACAAAFCGGGRGDTVRRQRRRPAALGQPGGGQGDSRKRGGERNRRERSRWLWIAAAAITGEQKRENTTRRRGFDSKGLEHLRGSRNPFPASDWVERHREGLATRGGLRNRA</sequence>
<gene>
    <name evidence="2" type="primary">P0041E11.24</name>
</gene>
<accession>Q5ZEK9</accession>
<feature type="compositionally biased region" description="Basic and acidic residues" evidence="1">
    <location>
        <begin position="66"/>
        <end position="87"/>
    </location>
</feature>
<dbReference type="EMBL" id="AP002521">
    <property type="protein sequence ID" value="BAD61091.1"/>
    <property type="molecule type" value="Genomic_DNA"/>
</dbReference>
<feature type="compositionally biased region" description="Basic and acidic residues" evidence="1">
    <location>
        <begin position="39"/>
        <end position="49"/>
    </location>
</feature>
<protein>
    <submittedName>
        <fullName evidence="2">Uncharacterized protein P0041E11.24</fullName>
    </submittedName>
</protein>
<proteinExistence type="predicted"/>
<evidence type="ECO:0000313" key="2">
    <source>
        <dbReference type="EMBL" id="BAD61091.1"/>
    </source>
</evidence>
<dbReference type="AlphaFoldDB" id="Q5ZEK9"/>
<feature type="region of interest" description="Disordered" evidence="1">
    <location>
        <begin position="11"/>
        <end position="53"/>
    </location>
</feature>
<dbReference type="Proteomes" id="UP000817658">
    <property type="component" value="Chromosome 1"/>
</dbReference>